<organism evidence="1 2">
    <name type="scientific">Crinalium epipsammum PCC 9333</name>
    <dbReference type="NCBI Taxonomy" id="1173022"/>
    <lineage>
        <taxon>Bacteria</taxon>
        <taxon>Bacillati</taxon>
        <taxon>Cyanobacteriota</taxon>
        <taxon>Cyanophyceae</taxon>
        <taxon>Gomontiellales</taxon>
        <taxon>Gomontiellaceae</taxon>
        <taxon>Crinalium</taxon>
    </lineage>
</organism>
<evidence type="ECO:0008006" key="3">
    <source>
        <dbReference type="Google" id="ProtNLM"/>
    </source>
</evidence>
<keyword evidence="2" id="KW-1185">Reference proteome</keyword>
<dbReference type="Proteomes" id="UP000010472">
    <property type="component" value="Chromosome"/>
</dbReference>
<evidence type="ECO:0000313" key="1">
    <source>
        <dbReference type="EMBL" id="AFZ15327.1"/>
    </source>
</evidence>
<accession>K9W6E2</accession>
<evidence type="ECO:0000313" key="2">
    <source>
        <dbReference type="Proteomes" id="UP000010472"/>
    </source>
</evidence>
<gene>
    <name evidence="1" type="ORF">Cri9333_4546</name>
</gene>
<proteinExistence type="predicted"/>
<sequence length="79" mass="8884">MSANEQLTAIFDGSVLRLEQPINLEPNKRYLIAIIAEDNQSGDAWDVLENLAGTIEAPEDWSSEHNHYLYGTNKQHSEA</sequence>
<protein>
    <recommendedName>
        <fullName evidence="3">DUF104 domain-containing protein</fullName>
    </recommendedName>
</protein>
<dbReference type="OrthoDB" id="428699at2"/>
<dbReference type="KEGG" id="cep:Cri9333_4546"/>
<dbReference type="EMBL" id="CP003620">
    <property type="protein sequence ID" value="AFZ15327.1"/>
    <property type="molecule type" value="Genomic_DNA"/>
</dbReference>
<reference evidence="1 2" key="1">
    <citation type="submission" date="2012-06" db="EMBL/GenBank/DDBJ databases">
        <title>Finished chromosome of genome of Crinalium epipsammum PCC 9333.</title>
        <authorList>
            <consortium name="US DOE Joint Genome Institute"/>
            <person name="Gugger M."/>
            <person name="Coursin T."/>
            <person name="Rippka R."/>
            <person name="Tandeau De Marsac N."/>
            <person name="Huntemann M."/>
            <person name="Wei C.-L."/>
            <person name="Han J."/>
            <person name="Detter J.C."/>
            <person name="Han C."/>
            <person name="Tapia R."/>
            <person name="Davenport K."/>
            <person name="Daligault H."/>
            <person name="Erkkila T."/>
            <person name="Gu W."/>
            <person name="Munk A.C.C."/>
            <person name="Teshima H."/>
            <person name="Xu Y."/>
            <person name="Chain P."/>
            <person name="Chen A."/>
            <person name="Krypides N."/>
            <person name="Mavromatis K."/>
            <person name="Markowitz V."/>
            <person name="Szeto E."/>
            <person name="Ivanova N."/>
            <person name="Mikhailova N."/>
            <person name="Ovchinnikova G."/>
            <person name="Pagani I."/>
            <person name="Pati A."/>
            <person name="Goodwin L."/>
            <person name="Peters L."/>
            <person name="Pitluck S."/>
            <person name="Woyke T."/>
            <person name="Kerfeld C."/>
        </authorList>
    </citation>
    <scope>NUCLEOTIDE SEQUENCE [LARGE SCALE GENOMIC DNA]</scope>
    <source>
        <strain evidence="1 2">PCC 9333</strain>
    </source>
</reference>
<name>K9W6E2_9CYAN</name>
<dbReference type="eggNOG" id="ENOG503349A">
    <property type="taxonomic scope" value="Bacteria"/>
</dbReference>
<dbReference type="HOGENOM" id="CLU_176057_0_0_3"/>
<dbReference type="PATRIC" id="fig|1173022.3.peg.4910"/>
<dbReference type="RefSeq" id="WP_015205418.1">
    <property type="nucleotide sequence ID" value="NC_019753.1"/>
</dbReference>
<dbReference type="AlphaFoldDB" id="K9W6E2"/>